<comment type="caution">
    <text evidence="4">The sequence shown here is derived from an EMBL/GenBank/DDBJ whole genome shotgun (WGS) entry which is preliminary data.</text>
</comment>
<proteinExistence type="predicted"/>
<dbReference type="EMBL" id="JBHSTI010000002">
    <property type="protein sequence ID" value="MFC6236277.1"/>
    <property type="molecule type" value="Genomic_DNA"/>
</dbReference>
<dbReference type="InterPro" id="IPR001647">
    <property type="entry name" value="HTH_TetR"/>
</dbReference>
<dbReference type="SUPFAM" id="SSF46689">
    <property type="entry name" value="Homeodomain-like"/>
    <property type="match status" value="1"/>
</dbReference>
<organism evidence="4 5">
    <name type="scientific">Longivirga aurantiaca</name>
    <dbReference type="NCBI Taxonomy" id="1837743"/>
    <lineage>
        <taxon>Bacteria</taxon>
        <taxon>Bacillati</taxon>
        <taxon>Actinomycetota</taxon>
        <taxon>Actinomycetes</taxon>
        <taxon>Sporichthyales</taxon>
        <taxon>Sporichthyaceae</taxon>
        <taxon>Longivirga</taxon>
    </lineage>
</organism>
<dbReference type="PANTHER" id="PTHR30055:SF200">
    <property type="entry name" value="HTH-TYPE TRANSCRIPTIONAL REPRESSOR BDCR"/>
    <property type="match status" value="1"/>
</dbReference>
<dbReference type="Pfam" id="PF17932">
    <property type="entry name" value="TetR_C_24"/>
    <property type="match status" value="1"/>
</dbReference>
<accession>A0ABW1SW85</accession>
<dbReference type="InterPro" id="IPR050109">
    <property type="entry name" value="HTH-type_TetR-like_transc_reg"/>
</dbReference>
<keyword evidence="1 2" id="KW-0238">DNA-binding</keyword>
<name>A0ABW1SW85_9ACTN</name>
<sequence length="218" mass="23747">MKSDEVLRAAVLLFARQGYAATGIREIAREVGLNSATLYHYTNGKEGLLVAVMQSCLDELLRSTDEALRHSGDPQVQLGRLIRAHVGLSALNPLSSRVTDQAFRSLGSANRASLLVLRDSYESQLGAVIDAGARAGLFDVADPRLTRLAILEMCNGVANWYRHAGRLPMRAVQMQFVDFGCRLVGAPAMDEAELGPVQTPHLLRCEPYAPPDTMEDLS</sequence>
<dbReference type="InterPro" id="IPR009057">
    <property type="entry name" value="Homeodomain-like_sf"/>
</dbReference>
<dbReference type="Pfam" id="PF00440">
    <property type="entry name" value="TetR_N"/>
    <property type="match status" value="1"/>
</dbReference>
<dbReference type="RefSeq" id="WP_386763326.1">
    <property type="nucleotide sequence ID" value="NZ_JBHSTI010000002.1"/>
</dbReference>
<evidence type="ECO:0000313" key="4">
    <source>
        <dbReference type="EMBL" id="MFC6236277.1"/>
    </source>
</evidence>
<evidence type="ECO:0000259" key="3">
    <source>
        <dbReference type="PROSITE" id="PS50977"/>
    </source>
</evidence>
<evidence type="ECO:0000256" key="2">
    <source>
        <dbReference type="PROSITE-ProRule" id="PRU00335"/>
    </source>
</evidence>
<gene>
    <name evidence="4" type="ORF">ACFQGU_00175</name>
</gene>
<feature type="DNA-binding region" description="H-T-H motif" evidence="2">
    <location>
        <begin position="23"/>
        <end position="42"/>
    </location>
</feature>
<protein>
    <submittedName>
        <fullName evidence="4">TetR/AcrR family transcriptional regulator</fullName>
    </submittedName>
</protein>
<dbReference type="InterPro" id="IPR036271">
    <property type="entry name" value="Tet_transcr_reg_TetR-rel_C_sf"/>
</dbReference>
<dbReference type="PANTHER" id="PTHR30055">
    <property type="entry name" value="HTH-TYPE TRANSCRIPTIONAL REGULATOR RUTR"/>
    <property type="match status" value="1"/>
</dbReference>
<dbReference type="Proteomes" id="UP001596138">
    <property type="component" value="Unassembled WGS sequence"/>
</dbReference>
<reference evidence="5" key="1">
    <citation type="journal article" date="2019" name="Int. J. Syst. Evol. Microbiol.">
        <title>The Global Catalogue of Microorganisms (GCM) 10K type strain sequencing project: providing services to taxonomists for standard genome sequencing and annotation.</title>
        <authorList>
            <consortium name="The Broad Institute Genomics Platform"/>
            <consortium name="The Broad Institute Genome Sequencing Center for Infectious Disease"/>
            <person name="Wu L."/>
            <person name="Ma J."/>
        </authorList>
    </citation>
    <scope>NUCLEOTIDE SEQUENCE [LARGE SCALE GENOMIC DNA]</scope>
    <source>
        <strain evidence="5">CGMCC 4.7317</strain>
    </source>
</reference>
<dbReference type="SUPFAM" id="SSF48498">
    <property type="entry name" value="Tetracyclin repressor-like, C-terminal domain"/>
    <property type="match status" value="1"/>
</dbReference>
<dbReference type="InterPro" id="IPR041490">
    <property type="entry name" value="KstR2_TetR_C"/>
</dbReference>
<evidence type="ECO:0000256" key="1">
    <source>
        <dbReference type="ARBA" id="ARBA00023125"/>
    </source>
</evidence>
<feature type="domain" description="HTH tetR-type" evidence="3">
    <location>
        <begin position="1"/>
        <end position="60"/>
    </location>
</feature>
<keyword evidence="5" id="KW-1185">Reference proteome</keyword>
<evidence type="ECO:0000313" key="5">
    <source>
        <dbReference type="Proteomes" id="UP001596138"/>
    </source>
</evidence>
<dbReference type="PRINTS" id="PR00455">
    <property type="entry name" value="HTHTETR"/>
</dbReference>
<dbReference type="Gene3D" id="1.10.357.10">
    <property type="entry name" value="Tetracycline Repressor, domain 2"/>
    <property type="match status" value="1"/>
</dbReference>
<dbReference type="PROSITE" id="PS50977">
    <property type="entry name" value="HTH_TETR_2"/>
    <property type="match status" value="1"/>
</dbReference>